<evidence type="ECO:0000256" key="1">
    <source>
        <dbReference type="SAM" id="MobiDB-lite"/>
    </source>
</evidence>
<feature type="region of interest" description="Disordered" evidence="1">
    <location>
        <begin position="27"/>
        <end position="52"/>
    </location>
</feature>
<comment type="caution">
    <text evidence="2">The sequence shown here is derived from an EMBL/GenBank/DDBJ whole genome shotgun (WGS) entry which is preliminary data.</text>
</comment>
<evidence type="ECO:0000313" key="3">
    <source>
        <dbReference type="Proteomes" id="UP000236370"/>
    </source>
</evidence>
<evidence type="ECO:0000313" key="2">
    <source>
        <dbReference type="EMBL" id="PNI14961.1"/>
    </source>
</evidence>
<name>A0A2J8IWR9_PANTR</name>
<protein>
    <submittedName>
        <fullName evidence="2">NAT14 isoform 5</fullName>
    </submittedName>
</protein>
<sequence>MAPSHLSVREMREDEKPLVLEMLKVRGRGPRGPGSGCSGGIASGFSHPLPPT</sequence>
<feature type="compositionally biased region" description="Gly residues" evidence="1">
    <location>
        <begin position="30"/>
        <end position="42"/>
    </location>
</feature>
<organism evidence="2 3">
    <name type="scientific">Pan troglodytes</name>
    <name type="common">Chimpanzee</name>
    <dbReference type="NCBI Taxonomy" id="9598"/>
    <lineage>
        <taxon>Eukaryota</taxon>
        <taxon>Metazoa</taxon>
        <taxon>Chordata</taxon>
        <taxon>Craniata</taxon>
        <taxon>Vertebrata</taxon>
        <taxon>Euteleostomi</taxon>
        <taxon>Mammalia</taxon>
        <taxon>Eutheria</taxon>
        <taxon>Euarchontoglires</taxon>
        <taxon>Primates</taxon>
        <taxon>Haplorrhini</taxon>
        <taxon>Catarrhini</taxon>
        <taxon>Hominidae</taxon>
        <taxon>Pan</taxon>
    </lineage>
</organism>
<dbReference type="Proteomes" id="UP000236370">
    <property type="component" value="Unassembled WGS sequence"/>
</dbReference>
<dbReference type="SMR" id="A0A2J8IWR9"/>
<proteinExistence type="predicted"/>
<dbReference type="EMBL" id="NBAG03000567">
    <property type="protein sequence ID" value="PNI14961.1"/>
    <property type="molecule type" value="Genomic_DNA"/>
</dbReference>
<gene>
    <name evidence="2" type="ORF">CK820_G0052428</name>
</gene>
<accession>A0A2J8IWR9</accession>
<dbReference type="AlphaFoldDB" id="A0A2J8IWR9"/>
<reference evidence="2 3" key="1">
    <citation type="submission" date="2017-12" db="EMBL/GenBank/DDBJ databases">
        <title>High-resolution comparative analysis of great ape genomes.</title>
        <authorList>
            <person name="Pollen A."/>
            <person name="Hastie A."/>
            <person name="Hormozdiari F."/>
            <person name="Dougherty M."/>
            <person name="Liu R."/>
            <person name="Chaisson M."/>
            <person name="Hoppe E."/>
            <person name="Hill C."/>
            <person name="Pang A."/>
            <person name="Hillier L."/>
            <person name="Baker C."/>
            <person name="Armstrong J."/>
            <person name="Shendure J."/>
            <person name="Paten B."/>
            <person name="Wilson R."/>
            <person name="Chao H."/>
            <person name="Schneider V."/>
            <person name="Ventura M."/>
            <person name="Kronenberg Z."/>
            <person name="Murali S."/>
            <person name="Gordon D."/>
            <person name="Cantsilieris S."/>
            <person name="Munson K."/>
            <person name="Nelson B."/>
            <person name="Raja A."/>
            <person name="Underwood J."/>
            <person name="Diekhans M."/>
            <person name="Fiddes I."/>
            <person name="Haussler D."/>
            <person name="Eichler E."/>
        </authorList>
    </citation>
    <scope>NUCLEOTIDE SEQUENCE [LARGE SCALE GENOMIC DNA]</scope>
    <source>
        <strain evidence="2">Yerkes chimp pedigree #C0471</strain>
    </source>
</reference>